<keyword evidence="3" id="KW-1185">Reference proteome</keyword>
<dbReference type="EMBL" id="MU003801">
    <property type="protein sequence ID" value="KAF2720319.1"/>
    <property type="molecule type" value="Genomic_DNA"/>
</dbReference>
<gene>
    <name evidence="2" type="ORF">K431DRAFT_95270</name>
</gene>
<proteinExistence type="predicted"/>
<evidence type="ECO:0000256" key="1">
    <source>
        <dbReference type="SAM" id="MobiDB-lite"/>
    </source>
</evidence>
<evidence type="ECO:0000313" key="2">
    <source>
        <dbReference type="EMBL" id="KAF2720319.1"/>
    </source>
</evidence>
<dbReference type="AlphaFoldDB" id="A0A9P4Q8U5"/>
<sequence>MSYPSRCQHPTNGFCTRCNPPQPPQPGSHLYGMGDWTNVGTEPYQPLRPVVLDRAQPSSPETSGPPTLYHQMPRPLGPSAPPSSMALAEGRSRGMQDLCLPICNNMRDTS</sequence>
<protein>
    <submittedName>
        <fullName evidence="2">Uncharacterized protein</fullName>
    </submittedName>
</protein>
<feature type="region of interest" description="Disordered" evidence="1">
    <location>
        <begin position="1"/>
        <end position="91"/>
    </location>
</feature>
<feature type="compositionally biased region" description="Polar residues" evidence="1">
    <location>
        <begin position="56"/>
        <end position="65"/>
    </location>
</feature>
<reference evidence="2" key="1">
    <citation type="journal article" date="2020" name="Stud. Mycol.">
        <title>101 Dothideomycetes genomes: a test case for predicting lifestyles and emergence of pathogens.</title>
        <authorList>
            <person name="Haridas S."/>
            <person name="Albert R."/>
            <person name="Binder M."/>
            <person name="Bloem J."/>
            <person name="Labutti K."/>
            <person name="Salamov A."/>
            <person name="Andreopoulos B."/>
            <person name="Baker S."/>
            <person name="Barry K."/>
            <person name="Bills G."/>
            <person name="Bluhm B."/>
            <person name="Cannon C."/>
            <person name="Castanera R."/>
            <person name="Culley D."/>
            <person name="Daum C."/>
            <person name="Ezra D."/>
            <person name="Gonzalez J."/>
            <person name="Henrissat B."/>
            <person name="Kuo A."/>
            <person name="Liang C."/>
            <person name="Lipzen A."/>
            <person name="Lutzoni F."/>
            <person name="Magnuson J."/>
            <person name="Mondo S."/>
            <person name="Nolan M."/>
            <person name="Ohm R."/>
            <person name="Pangilinan J."/>
            <person name="Park H.-J."/>
            <person name="Ramirez L."/>
            <person name="Alfaro M."/>
            <person name="Sun H."/>
            <person name="Tritt A."/>
            <person name="Yoshinaga Y."/>
            <person name="Zwiers L.-H."/>
            <person name="Turgeon B."/>
            <person name="Goodwin S."/>
            <person name="Spatafora J."/>
            <person name="Crous P."/>
            <person name="Grigoriev I."/>
        </authorList>
    </citation>
    <scope>NUCLEOTIDE SEQUENCE</scope>
    <source>
        <strain evidence="2">CBS 116435</strain>
    </source>
</reference>
<name>A0A9P4Q8U5_9PEZI</name>
<dbReference type="Proteomes" id="UP000799441">
    <property type="component" value="Unassembled WGS sequence"/>
</dbReference>
<organism evidence="2 3">
    <name type="scientific">Polychaeton citri CBS 116435</name>
    <dbReference type="NCBI Taxonomy" id="1314669"/>
    <lineage>
        <taxon>Eukaryota</taxon>
        <taxon>Fungi</taxon>
        <taxon>Dikarya</taxon>
        <taxon>Ascomycota</taxon>
        <taxon>Pezizomycotina</taxon>
        <taxon>Dothideomycetes</taxon>
        <taxon>Dothideomycetidae</taxon>
        <taxon>Capnodiales</taxon>
        <taxon>Capnodiaceae</taxon>
        <taxon>Polychaeton</taxon>
    </lineage>
</organism>
<accession>A0A9P4Q8U5</accession>
<comment type="caution">
    <text evidence="2">The sequence shown here is derived from an EMBL/GenBank/DDBJ whole genome shotgun (WGS) entry which is preliminary data.</text>
</comment>
<evidence type="ECO:0000313" key="3">
    <source>
        <dbReference type="Proteomes" id="UP000799441"/>
    </source>
</evidence>